<proteinExistence type="predicted"/>
<accession>A0AAV2NKY5</accession>
<dbReference type="Proteomes" id="UP001497644">
    <property type="component" value="Chromosome 2"/>
</dbReference>
<protein>
    <submittedName>
        <fullName evidence="1">Uncharacterized protein</fullName>
    </submittedName>
</protein>
<sequence>MKSVSWKNAPRVIVVVVVLLAAALRQDWIPDRALYTRLSALIRGESAHPRDHCYPDILRGKKNEKSGESAVYIRRGMSEYGRVGEQGDVLGGFHSVGTDTLGQYARNSATRLSDPHDLTYTEGTTTLQR</sequence>
<dbReference type="AlphaFoldDB" id="A0AAV2NKY5"/>
<keyword evidence="2" id="KW-1185">Reference proteome</keyword>
<evidence type="ECO:0000313" key="2">
    <source>
        <dbReference type="Proteomes" id="UP001497644"/>
    </source>
</evidence>
<organism evidence="1 2">
    <name type="scientific">Lasius platythorax</name>
    <dbReference type="NCBI Taxonomy" id="488582"/>
    <lineage>
        <taxon>Eukaryota</taxon>
        <taxon>Metazoa</taxon>
        <taxon>Ecdysozoa</taxon>
        <taxon>Arthropoda</taxon>
        <taxon>Hexapoda</taxon>
        <taxon>Insecta</taxon>
        <taxon>Pterygota</taxon>
        <taxon>Neoptera</taxon>
        <taxon>Endopterygota</taxon>
        <taxon>Hymenoptera</taxon>
        <taxon>Apocrita</taxon>
        <taxon>Aculeata</taxon>
        <taxon>Formicoidea</taxon>
        <taxon>Formicidae</taxon>
        <taxon>Formicinae</taxon>
        <taxon>Lasius</taxon>
        <taxon>Lasius</taxon>
    </lineage>
</organism>
<evidence type="ECO:0000313" key="1">
    <source>
        <dbReference type="EMBL" id="CAL1680297.1"/>
    </source>
</evidence>
<reference evidence="1" key="1">
    <citation type="submission" date="2024-04" db="EMBL/GenBank/DDBJ databases">
        <authorList>
            <consortium name="Molecular Ecology Group"/>
        </authorList>
    </citation>
    <scope>NUCLEOTIDE SEQUENCE</scope>
</reference>
<gene>
    <name evidence="1" type="ORF">LPLAT_LOCUS6348</name>
</gene>
<name>A0AAV2NKY5_9HYME</name>
<dbReference type="EMBL" id="OZ034825">
    <property type="protein sequence ID" value="CAL1680297.1"/>
    <property type="molecule type" value="Genomic_DNA"/>
</dbReference>